<proteinExistence type="inferred from homology"/>
<name>A0A7R8W4U6_9CRUS</name>
<keyword evidence="3 6" id="KW-1133">Transmembrane helix</keyword>
<evidence type="ECO:0000256" key="6">
    <source>
        <dbReference type="RuleBase" id="RU363126"/>
    </source>
</evidence>
<organism evidence="7">
    <name type="scientific">Cyprideis torosa</name>
    <dbReference type="NCBI Taxonomy" id="163714"/>
    <lineage>
        <taxon>Eukaryota</taxon>
        <taxon>Metazoa</taxon>
        <taxon>Ecdysozoa</taxon>
        <taxon>Arthropoda</taxon>
        <taxon>Crustacea</taxon>
        <taxon>Oligostraca</taxon>
        <taxon>Ostracoda</taxon>
        <taxon>Podocopa</taxon>
        <taxon>Podocopida</taxon>
        <taxon>Cytherocopina</taxon>
        <taxon>Cytheroidea</taxon>
        <taxon>Cytherideidae</taxon>
        <taxon>Cyprideis</taxon>
    </lineage>
</organism>
<feature type="transmembrane region" description="Helical" evidence="6">
    <location>
        <begin position="247"/>
        <end position="266"/>
    </location>
</feature>
<accession>A0A7R8W4U6</accession>
<comment type="similarity">
    <text evidence="5 6">Belongs to the anion channel-forming bestrophin (TC 1.A.46) family. Calcium-sensitive chloride channel subfamily.</text>
</comment>
<dbReference type="AlphaFoldDB" id="A0A7R8W4U6"/>
<evidence type="ECO:0000256" key="2">
    <source>
        <dbReference type="ARBA" id="ARBA00022692"/>
    </source>
</evidence>
<keyword evidence="6" id="KW-0813">Transport</keyword>
<dbReference type="GO" id="GO:0005254">
    <property type="term" value="F:chloride channel activity"/>
    <property type="evidence" value="ECO:0007669"/>
    <property type="project" value="UniProtKB-KW"/>
</dbReference>
<dbReference type="InterPro" id="IPR021134">
    <property type="entry name" value="Bestrophin-like"/>
</dbReference>
<dbReference type="PANTHER" id="PTHR10736:SF0">
    <property type="entry name" value="BESTROPHIN HOMOLOG"/>
    <property type="match status" value="1"/>
</dbReference>
<keyword evidence="6" id="KW-0407">Ion channel</keyword>
<dbReference type="PANTHER" id="PTHR10736">
    <property type="entry name" value="BESTROPHIN"/>
    <property type="match status" value="1"/>
</dbReference>
<dbReference type="OrthoDB" id="6340387at2759"/>
<reference evidence="7" key="1">
    <citation type="submission" date="2020-11" db="EMBL/GenBank/DDBJ databases">
        <authorList>
            <person name="Tran Van P."/>
        </authorList>
    </citation>
    <scope>NUCLEOTIDE SEQUENCE</scope>
</reference>
<evidence type="ECO:0000256" key="1">
    <source>
        <dbReference type="ARBA" id="ARBA00004370"/>
    </source>
</evidence>
<keyword evidence="6" id="KW-1003">Cell membrane</keyword>
<dbReference type="GO" id="GO:0034707">
    <property type="term" value="C:chloride channel complex"/>
    <property type="evidence" value="ECO:0007669"/>
    <property type="project" value="UniProtKB-KW"/>
</dbReference>
<protein>
    <recommendedName>
        <fullName evidence="6">Bestrophin homolog</fullName>
    </recommendedName>
</protein>
<evidence type="ECO:0000313" key="7">
    <source>
        <dbReference type="EMBL" id="CAD7224924.1"/>
    </source>
</evidence>
<dbReference type="EMBL" id="OB660466">
    <property type="protein sequence ID" value="CAD7224924.1"/>
    <property type="molecule type" value="Genomic_DNA"/>
</dbReference>
<dbReference type="Pfam" id="PF01062">
    <property type="entry name" value="Bestrophin"/>
    <property type="match status" value="2"/>
</dbReference>
<keyword evidence="2 6" id="KW-0812">Transmembrane</keyword>
<evidence type="ECO:0000256" key="3">
    <source>
        <dbReference type="ARBA" id="ARBA00022989"/>
    </source>
</evidence>
<sequence>MIFVYGYFVFAVIGKQWLDPSAEDSEFKVDVYFPLLTSLEFFLYMGWLRSGEVMLNPFGDDDDDFEMNSIIDRNMQVSFHLADMLQAGEEIELKKDAYWMTGVPSELPHTVASEEIVEPTPMEGSTAGIQVPPEEQTKILVHRTKSRASQITRTSSNRSRLSITSAASGLRKRVARLSTMSRHRVAEINEGAELGGRVSKNEDAEKGNLFDDAIPEADETRTTDVADDDDGARLSPKTSFRGSVIKLILFDYIVFLAAYFTLSLFYRNIFSAEGRIRVKKRFPTRQHLIDAGILTEKEKRILEANESTEARETQGITLLPLCWANDVADQAISEGKLAAAAPHQSIVKAITEFRNGLQTLYCYDRVSFPLLYTQVATIFVYGYFFFTLFGKQWLDPTTASSEYKADFYFPLLTSFEVSFQLADGSRTGEEIEVDKDPYWELVVPPELPHTIASEEIEEFTPFEGSTAVVEVPSQGFHQFRADSLEHLAEGLEEELGEDCKDS</sequence>
<gene>
    <name evidence="7" type="ORF">CTOB1V02_LOCUS2873</name>
</gene>
<keyword evidence="6" id="KW-0406">Ion transport</keyword>
<comment type="function">
    <text evidence="6">Forms chloride channels.</text>
</comment>
<evidence type="ECO:0000256" key="5">
    <source>
        <dbReference type="ARBA" id="ARBA00034769"/>
    </source>
</evidence>
<keyword evidence="6" id="KW-0869">Chloride channel</keyword>
<keyword evidence="4 6" id="KW-0472">Membrane</keyword>
<feature type="transmembrane region" description="Helical" evidence="6">
    <location>
        <begin position="370"/>
        <end position="389"/>
    </location>
</feature>
<comment type="subcellular location">
    <subcellularLocation>
        <location evidence="6">Cell membrane</location>
        <topology evidence="6">Multi-pass membrane protein</topology>
    </subcellularLocation>
    <subcellularLocation>
        <location evidence="1">Membrane</location>
    </subcellularLocation>
</comment>
<keyword evidence="6" id="KW-0868">Chloride</keyword>
<evidence type="ECO:0000256" key="4">
    <source>
        <dbReference type="ARBA" id="ARBA00023136"/>
    </source>
</evidence>
<dbReference type="InterPro" id="IPR000615">
    <property type="entry name" value="Bestrophin"/>
</dbReference>
<dbReference type="GO" id="GO:0005886">
    <property type="term" value="C:plasma membrane"/>
    <property type="evidence" value="ECO:0007669"/>
    <property type="project" value="UniProtKB-SubCell"/>
</dbReference>